<evidence type="ECO:0000259" key="6">
    <source>
        <dbReference type="Pfam" id="PF01593"/>
    </source>
</evidence>
<feature type="binding site" evidence="5">
    <location>
        <position position="346"/>
    </location>
    <ligand>
        <name>substrate</name>
    </ligand>
</feature>
<dbReference type="SUPFAM" id="SSF54373">
    <property type="entry name" value="FAD-linked reductases, C-terminal domain"/>
    <property type="match status" value="1"/>
</dbReference>
<dbReference type="GO" id="GO:0046592">
    <property type="term" value="F:polyamine oxidase activity"/>
    <property type="evidence" value="ECO:0007669"/>
    <property type="project" value="TreeGrafter"/>
</dbReference>
<dbReference type="Gene3D" id="3.90.660.10">
    <property type="match status" value="1"/>
</dbReference>
<dbReference type="InterPro" id="IPR001613">
    <property type="entry name" value="Flavin_amine_oxidase"/>
</dbReference>
<dbReference type="Gene3D" id="3.50.50.60">
    <property type="entry name" value="FAD/NAD(P)-binding domain"/>
    <property type="match status" value="1"/>
</dbReference>
<dbReference type="PANTHER" id="PTHR10742:SF386">
    <property type="entry name" value="LYSINE-SPECIFIC HISTONE DEMETHYLASE 1A"/>
    <property type="match status" value="1"/>
</dbReference>
<accession>A0A4Y7JZD1</accession>
<evidence type="ECO:0000256" key="2">
    <source>
        <dbReference type="ARBA" id="ARBA00004723"/>
    </source>
</evidence>
<comment type="similarity">
    <text evidence="3">Belongs to the flavin monoamine oxidase family.</text>
</comment>
<reference evidence="7 8" key="1">
    <citation type="journal article" date="2018" name="Science">
        <title>The opium poppy genome and morphinan production.</title>
        <authorList>
            <person name="Guo L."/>
            <person name="Winzer T."/>
            <person name="Yang X."/>
            <person name="Li Y."/>
            <person name="Ning Z."/>
            <person name="He Z."/>
            <person name="Teodor R."/>
            <person name="Lu Y."/>
            <person name="Bowser T.A."/>
            <person name="Graham I.A."/>
            <person name="Ye K."/>
        </authorList>
    </citation>
    <scope>NUCLEOTIDE SEQUENCE [LARGE SCALE GENOMIC DNA]</scope>
    <source>
        <strain evidence="8">cv. HN1</strain>
        <tissue evidence="7">Leaves</tissue>
    </source>
</reference>
<dbReference type="Pfam" id="PF01593">
    <property type="entry name" value="Amino_oxidase"/>
    <property type="match status" value="1"/>
</dbReference>
<evidence type="ECO:0000256" key="4">
    <source>
        <dbReference type="ARBA" id="ARBA00023002"/>
    </source>
</evidence>
<feature type="binding site" evidence="5">
    <location>
        <position position="240"/>
    </location>
    <ligand>
        <name>FAD</name>
        <dbReference type="ChEBI" id="CHEBI:57692"/>
    </ligand>
</feature>
<dbReference type="PRINTS" id="PR00757">
    <property type="entry name" value="AMINEOXDASEF"/>
</dbReference>
<dbReference type="OrthoDB" id="5046242at2759"/>
<dbReference type="GO" id="GO:0006598">
    <property type="term" value="P:polyamine catabolic process"/>
    <property type="evidence" value="ECO:0007669"/>
    <property type="project" value="TreeGrafter"/>
</dbReference>
<dbReference type="InterPro" id="IPR036188">
    <property type="entry name" value="FAD/NAD-bd_sf"/>
</dbReference>
<evidence type="ECO:0000313" key="7">
    <source>
        <dbReference type="EMBL" id="RZC65065.1"/>
    </source>
</evidence>
<evidence type="ECO:0000256" key="1">
    <source>
        <dbReference type="ARBA" id="ARBA00001974"/>
    </source>
</evidence>
<evidence type="ECO:0000256" key="3">
    <source>
        <dbReference type="ARBA" id="ARBA00005995"/>
    </source>
</evidence>
<dbReference type="STRING" id="3469.A0A4Y7JZD1"/>
<evidence type="ECO:0000256" key="5">
    <source>
        <dbReference type="PIRSR" id="PIRSR601613-1"/>
    </source>
</evidence>
<dbReference type="SUPFAM" id="SSF51905">
    <property type="entry name" value="FAD/NAD(P)-binding domain"/>
    <property type="match status" value="1"/>
</dbReference>
<name>A0A4Y7JZD1_PAPSO</name>
<comment type="pathway">
    <text evidence="2">Amine and polyamine degradation; spermine degradation.</text>
</comment>
<dbReference type="InterPro" id="IPR050281">
    <property type="entry name" value="Flavin_monoamine_oxidase"/>
</dbReference>
<keyword evidence="8" id="KW-1185">Reference proteome</keyword>
<keyword evidence="4" id="KW-0560">Oxidoreductase</keyword>
<dbReference type="Gramene" id="RZC65065">
    <property type="protein sequence ID" value="RZC65065"/>
    <property type="gene ID" value="C5167_008753"/>
</dbReference>
<protein>
    <recommendedName>
        <fullName evidence="6">Amine oxidase domain-containing protein</fullName>
    </recommendedName>
</protein>
<dbReference type="Proteomes" id="UP000316621">
    <property type="component" value="Chromosome 6"/>
</dbReference>
<proteinExistence type="inferred from homology"/>
<dbReference type="EMBL" id="CM010720">
    <property type="protein sequence ID" value="RZC65065.1"/>
    <property type="molecule type" value="Genomic_DNA"/>
</dbReference>
<evidence type="ECO:0000313" key="8">
    <source>
        <dbReference type="Proteomes" id="UP000316621"/>
    </source>
</evidence>
<sequence>MESREQSNRSNPRSSAESLSRPSAIVIGGGFAGIAAARALHDASFQVVLLESRDRIGGRVCTDYSFGFPVDMGASWLHGVCEENPLAPLVGRLGLPLYRTGGDNSVLYDHDLESYALFDADGNQVPQKLVTEVGKTFGTILKETDKVREENSEDMSILKAFSIVLERRPDLRQQGTAHNVLQWYLCRMEGWFAADADSISLKYWDEEELLSGGHGLMVRGYYPVINTLAKGLDIRLNSRVTGISRRHSGVKISVEDGSTFTADAAIVAVPLGVLKSKKISFEPKLPQWKEKAISELGIGTENKIALHFDKVFWPNVEFLGVVASSSYGCSYFLNLHKATSYPVLVYMPAGRLAQDIEKMSDKDAANFAYMQLKKILPDASEPINYLVSHWGTDINSLGSYSYHTVGKSNDLYERLRIPVDNIFFAGEATSMNYPGTVHGAFSTGTIAAEECRMRVLERYGELDLHNLAMDGEMSTSLAVPLLISRM</sequence>
<dbReference type="PANTHER" id="PTHR10742">
    <property type="entry name" value="FLAVIN MONOAMINE OXIDASE"/>
    <property type="match status" value="1"/>
</dbReference>
<comment type="cofactor">
    <cofactor evidence="1">
        <name>FAD</name>
        <dbReference type="ChEBI" id="CHEBI:57692"/>
    </cofactor>
</comment>
<gene>
    <name evidence="7" type="ORF">C5167_008753</name>
</gene>
<dbReference type="AlphaFoldDB" id="A0A4Y7JZD1"/>
<feature type="domain" description="Amine oxidase" evidence="6">
    <location>
        <begin position="31"/>
        <end position="451"/>
    </location>
</feature>
<dbReference type="OMA" id="PEDWPGF"/>
<dbReference type="GO" id="GO:0005777">
    <property type="term" value="C:peroxisome"/>
    <property type="evidence" value="ECO:0007669"/>
    <property type="project" value="TreeGrafter"/>
</dbReference>
<organism evidence="7 8">
    <name type="scientific">Papaver somniferum</name>
    <name type="common">Opium poppy</name>
    <dbReference type="NCBI Taxonomy" id="3469"/>
    <lineage>
        <taxon>Eukaryota</taxon>
        <taxon>Viridiplantae</taxon>
        <taxon>Streptophyta</taxon>
        <taxon>Embryophyta</taxon>
        <taxon>Tracheophyta</taxon>
        <taxon>Spermatophyta</taxon>
        <taxon>Magnoliopsida</taxon>
        <taxon>Ranunculales</taxon>
        <taxon>Papaveraceae</taxon>
        <taxon>Papaveroideae</taxon>
        <taxon>Papaver</taxon>
    </lineage>
</organism>
<dbReference type="InterPro" id="IPR002937">
    <property type="entry name" value="Amino_oxidase"/>
</dbReference>